<keyword evidence="1 6" id="KW-0378">Hydrolase</keyword>
<evidence type="ECO:0000313" key="8">
    <source>
        <dbReference type="Proteomes" id="UP001165289"/>
    </source>
</evidence>
<accession>A0AAV7KAF3</accession>
<gene>
    <name evidence="7" type="ORF">LOD99_15836</name>
</gene>
<evidence type="ECO:0000256" key="5">
    <source>
        <dbReference type="ARBA" id="ARBA00048204"/>
    </source>
</evidence>
<evidence type="ECO:0000256" key="4">
    <source>
        <dbReference type="ARBA" id="ARBA00035393"/>
    </source>
</evidence>
<dbReference type="PANTHER" id="PTHR21314:SF0">
    <property type="entry name" value="QUEUOSINE 5'-PHOSPHATE N-GLYCOSYLASE_HYDROLASE"/>
    <property type="match status" value="1"/>
</dbReference>
<keyword evidence="8" id="KW-1185">Reference proteome</keyword>
<evidence type="ECO:0000256" key="6">
    <source>
        <dbReference type="RuleBase" id="RU365002"/>
    </source>
</evidence>
<comment type="similarity">
    <text evidence="2 6">Belongs to the QNG1 protein family.</text>
</comment>
<protein>
    <recommendedName>
        <fullName evidence="3 6">Queuosine 5'-phosphate N-glycosylase/hydrolase</fullName>
        <ecNumber evidence="6">3.2.2.-</ecNumber>
    </recommendedName>
    <alternativeName>
        <fullName evidence="4 6">Queuosine-nucleotide N-glycosylase/hydrolase</fullName>
    </alternativeName>
</protein>
<evidence type="ECO:0000313" key="7">
    <source>
        <dbReference type="EMBL" id="KAI6658123.1"/>
    </source>
</evidence>
<name>A0AAV7KAF3_9METZ</name>
<evidence type="ECO:0000256" key="3">
    <source>
        <dbReference type="ARBA" id="ARBA00035306"/>
    </source>
</evidence>
<sequence>MSLPSQRVRDSAIFICSRAEHVSIQTEGVQKAADYLTSEVLSLSCNETQLGDADIDPKGSDQDRTDWIFFISALNFCFWRSDTIYLVVFRDREYSGYRGFCAAVARAVQAGIPLYRPEFYSQISEARLGELLKPEVGEIPLCMKRTQILREVGSVLCEMGGSFLPLVLSCQGSTQRLVSSVLDKFPSFRDESPSTHEPGRQVYFYKRAQILSADLWYHFKGSGPGAFHDINELTMFPDYRVPQVLYSLGAISYSPELMGIIKRGQQLEAGGKIEQELRGTSVRCVEVLKELIIARLGEVGLDKARENGWEINSVSLDYFLWRYSKRERIKVETSVPHHRIITTFY</sequence>
<organism evidence="7 8">
    <name type="scientific">Oopsacas minuta</name>
    <dbReference type="NCBI Taxonomy" id="111878"/>
    <lineage>
        <taxon>Eukaryota</taxon>
        <taxon>Metazoa</taxon>
        <taxon>Porifera</taxon>
        <taxon>Hexactinellida</taxon>
        <taxon>Hexasterophora</taxon>
        <taxon>Lyssacinosida</taxon>
        <taxon>Leucopsacidae</taxon>
        <taxon>Oopsacas</taxon>
    </lineage>
</organism>
<comment type="function">
    <text evidence="6">Catalyzes the hydrolysis of queuosine 5'-phosphate, releasing the nucleobase queuine (q). Is required for salvage of queuine from exogenous queuosine (Q) that is imported and then converted to queuosine 5'-phosphate intracellularly.</text>
</comment>
<dbReference type="GO" id="GO:0006400">
    <property type="term" value="P:tRNA modification"/>
    <property type="evidence" value="ECO:0007669"/>
    <property type="project" value="TreeGrafter"/>
</dbReference>
<reference evidence="7 8" key="1">
    <citation type="journal article" date="2023" name="BMC Biol.">
        <title>The compact genome of the sponge Oopsacas minuta (Hexactinellida) is lacking key metazoan core genes.</title>
        <authorList>
            <person name="Santini S."/>
            <person name="Schenkelaars Q."/>
            <person name="Jourda C."/>
            <person name="Duchesne M."/>
            <person name="Belahbib H."/>
            <person name="Rocher C."/>
            <person name="Selva M."/>
            <person name="Riesgo A."/>
            <person name="Vervoort M."/>
            <person name="Leys S.P."/>
            <person name="Kodjabachian L."/>
            <person name="Le Bivic A."/>
            <person name="Borchiellini C."/>
            <person name="Claverie J.M."/>
            <person name="Renard E."/>
        </authorList>
    </citation>
    <scope>NUCLEOTIDE SEQUENCE [LARGE SCALE GENOMIC DNA]</scope>
    <source>
        <strain evidence="7">SPO-2</strain>
    </source>
</reference>
<dbReference type="InterPro" id="IPR019438">
    <property type="entry name" value="Q_salvage"/>
</dbReference>
<dbReference type="EC" id="3.2.2.-" evidence="6"/>
<dbReference type="PANTHER" id="PTHR21314">
    <property type="entry name" value="QUEUOSINE 5'-PHOSPHATE N-GLYCOSYLASE_HYDROLASE-RELATED"/>
    <property type="match status" value="1"/>
</dbReference>
<comment type="catalytic activity">
    <reaction evidence="5 6">
        <text>queuosine 5'-phosphate + H2O = queuine + D-ribose 5-phosphate</text>
        <dbReference type="Rhea" id="RHEA:75387"/>
        <dbReference type="ChEBI" id="CHEBI:15377"/>
        <dbReference type="ChEBI" id="CHEBI:17433"/>
        <dbReference type="ChEBI" id="CHEBI:78346"/>
        <dbReference type="ChEBI" id="CHEBI:194371"/>
    </reaction>
    <physiologicalReaction direction="left-to-right" evidence="5 6">
        <dbReference type="Rhea" id="RHEA:75388"/>
    </physiologicalReaction>
</comment>
<dbReference type="Pfam" id="PF10343">
    <property type="entry name" value="Q_salvage"/>
    <property type="match status" value="1"/>
</dbReference>
<evidence type="ECO:0000256" key="1">
    <source>
        <dbReference type="ARBA" id="ARBA00022801"/>
    </source>
</evidence>
<dbReference type="EMBL" id="JAKMXF010000110">
    <property type="protein sequence ID" value="KAI6658123.1"/>
    <property type="molecule type" value="Genomic_DNA"/>
</dbReference>
<dbReference type="GO" id="GO:0016787">
    <property type="term" value="F:hydrolase activity"/>
    <property type="evidence" value="ECO:0007669"/>
    <property type="project" value="UniProtKB-KW"/>
</dbReference>
<evidence type="ECO:0000256" key="2">
    <source>
        <dbReference type="ARBA" id="ARBA00035119"/>
    </source>
</evidence>
<dbReference type="Proteomes" id="UP001165289">
    <property type="component" value="Unassembled WGS sequence"/>
</dbReference>
<proteinExistence type="inferred from homology"/>
<dbReference type="AlphaFoldDB" id="A0AAV7KAF3"/>
<comment type="caution">
    <text evidence="7">The sequence shown here is derived from an EMBL/GenBank/DDBJ whole genome shotgun (WGS) entry which is preliminary data.</text>
</comment>